<reference evidence="7" key="2">
    <citation type="journal article" date="2015" name="Data Brief">
        <title>Shoot transcriptome of the giant reed, Arundo donax.</title>
        <authorList>
            <person name="Barrero R.A."/>
            <person name="Guerrero F.D."/>
            <person name="Moolhuijzen P."/>
            <person name="Goolsby J.A."/>
            <person name="Tidwell J."/>
            <person name="Bellgard S.E."/>
            <person name="Bellgard M.I."/>
        </authorList>
    </citation>
    <scope>NUCLEOTIDE SEQUENCE</scope>
    <source>
        <tissue evidence="7">Shoot tissue taken approximately 20 cm above the soil surface</tissue>
    </source>
</reference>
<dbReference type="Pfam" id="PF01453">
    <property type="entry name" value="B_lectin"/>
    <property type="match status" value="1"/>
</dbReference>
<evidence type="ECO:0000256" key="3">
    <source>
        <dbReference type="ARBA" id="ARBA00023170"/>
    </source>
</evidence>
<evidence type="ECO:0000256" key="1">
    <source>
        <dbReference type="ARBA" id="ARBA00004479"/>
    </source>
</evidence>
<accession>A0A0A9F812</accession>
<dbReference type="PANTHER" id="PTHR32444">
    <property type="entry name" value="BULB-TYPE LECTIN DOMAIN-CONTAINING PROTEIN"/>
    <property type="match status" value="1"/>
</dbReference>
<dbReference type="InterPro" id="IPR001480">
    <property type="entry name" value="Bulb-type_lectin_dom"/>
</dbReference>
<dbReference type="InterPro" id="IPR036426">
    <property type="entry name" value="Bulb-type_lectin_dom_sf"/>
</dbReference>
<comment type="subcellular location">
    <subcellularLocation>
        <location evidence="1">Membrane</location>
        <topology evidence="1">Single-pass type I membrane protein</topology>
    </subcellularLocation>
</comment>
<name>A0A0A9F812_ARUDO</name>
<evidence type="ECO:0000256" key="4">
    <source>
        <dbReference type="ARBA" id="ARBA00047899"/>
    </source>
</evidence>
<sequence length="108" mass="11876">MNTTSAVLLNTGNLALTESPSSNVKLRQSFDYPTDVVLPGAKFGRNKVTGFNRQAITKKSIIDLDLGSYKAPQPLGSVLVLGIWNINIETHTDTQVHTRTESTDQRFD</sequence>
<evidence type="ECO:0000259" key="6">
    <source>
        <dbReference type="Pfam" id="PF01453"/>
    </source>
</evidence>
<dbReference type="SUPFAM" id="SSF51110">
    <property type="entry name" value="alpha-D-mannose-specific plant lectins"/>
    <property type="match status" value="1"/>
</dbReference>
<organism evidence="7">
    <name type="scientific">Arundo donax</name>
    <name type="common">Giant reed</name>
    <name type="synonym">Donax arundinaceus</name>
    <dbReference type="NCBI Taxonomy" id="35708"/>
    <lineage>
        <taxon>Eukaryota</taxon>
        <taxon>Viridiplantae</taxon>
        <taxon>Streptophyta</taxon>
        <taxon>Embryophyta</taxon>
        <taxon>Tracheophyta</taxon>
        <taxon>Spermatophyta</taxon>
        <taxon>Magnoliopsida</taxon>
        <taxon>Liliopsida</taxon>
        <taxon>Poales</taxon>
        <taxon>Poaceae</taxon>
        <taxon>PACMAD clade</taxon>
        <taxon>Arundinoideae</taxon>
        <taxon>Arundineae</taxon>
        <taxon>Arundo</taxon>
    </lineage>
</organism>
<proteinExistence type="predicted"/>
<dbReference type="PANTHER" id="PTHR32444:SF99">
    <property type="entry name" value="BULB-TYPE LECTIN DOMAIN-CONTAINING PROTEIN"/>
    <property type="match status" value="1"/>
</dbReference>
<feature type="domain" description="Bulb-type lectin" evidence="6">
    <location>
        <begin position="2"/>
        <end position="59"/>
    </location>
</feature>
<reference evidence="7" key="1">
    <citation type="submission" date="2014-09" db="EMBL/GenBank/DDBJ databases">
        <authorList>
            <person name="Magalhaes I.L.F."/>
            <person name="Oliveira U."/>
            <person name="Santos F.R."/>
            <person name="Vidigal T.H.D.A."/>
            <person name="Brescovit A.D."/>
            <person name="Santos A.J."/>
        </authorList>
    </citation>
    <scope>NUCLEOTIDE SEQUENCE</scope>
    <source>
        <tissue evidence="7">Shoot tissue taken approximately 20 cm above the soil surface</tissue>
    </source>
</reference>
<protein>
    <recommendedName>
        <fullName evidence="2">non-specific serine/threonine protein kinase</fullName>
        <ecNumber evidence="2">2.7.11.1</ecNumber>
    </recommendedName>
</protein>
<dbReference type="GO" id="GO:0016020">
    <property type="term" value="C:membrane"/>
    <property type="evidence" value="ECO:0007669"/>
    <property type="project" value="UniProtKB-SubCell"/>
</dbReference>
<dbReference type="AlphaFoldDB" id="A0A0A9F812"/>
<dbReference type="GO" id="GO:0004674">
    <property type="term" value="F:protein serine/threonine kinase activity"/>
    <property type="evidence" value="ECO:0007669"/>
    <property type="project" value="UniProtKB-EC"/>
</dbReference>
<comment type="catalytic activity">
    <reaction evidence="4">
        <text>L-threonyl-[protein] + ATP = O-phospho-L-threonyl-[protein] + ADP + H(+)</text>
        <dbReference type="Rhea" id="RHEA:46608"/>
        <dbReference type="Rhea" id="RHEA-COMP:11060"/>
        <dbReference type="Rhea" id="RHEA-COMP:11605"/>
        <dbReference type="ChEBI" id="CHEBI:15378"/>
        <dbReference type="ChEBI" id="CHEBI:30013"/>
        <dbReference type="ChEBI" id="CHEBI:30616"/>
        <dbReference type="ChEBI" id="CHEBI:61977"/>
        <dbReference type="ChEBI" id="CHEBI:456216"/>
        <dbReference type="EC" id="2.7.11.1"/>
    </reaction>
</comment>
<dbReference type="EMBL" id="GBRH01193488">
    <property type="protein sequence ID" value="JAE04408.1"/>
    <property type="molecule type" value="Transcribed_RNA"/>
</dbReference>
<evidence type="ECO:0000256" key="5">
    <source>
        <dbReference type="ARBA" id="ARBA00048679"/>
    </source>
</evidence>
<evidence type="ECO:0000313" key="7">
    <source>
        <dbReference type="EMBL" id="JAE04408.1"/>
    </source>
</evidence>
<evidence type="ECO:0000256" key="2">
    <source>
        <dbReference type="ARBA" id="ARBA00012513"/>
    </source>
</evidence>
<keyword evidence="3" id="KW-0675">Receptor</keyword>
<dbReference type="GO" id="GO:0051707">
    <property type="term" value="P:response to other organism"/>
    <property type="evidence" value="ECO:0007669"/>
    <property type="project" value="UniProtKB-ARBA"/>
</dbReference>
<comment type="catalytic activity">
    <reaction evidence="5">
        <text>L-seryl-[protein] + ATP = O-phospho-L-seryl-[protein] + ADP + H(+)</text>
        <dbReference type="Rhea" id="RHEA:17989"/>
        <dbReference type="Rhea" id="RHEA-COMP:9863"/>
        <dbReference type="Rhea" id="RHEA-COMP:11604"/>
        <dbReference type="ChEBI" id="CHEBI:15378"/>
        <dbReference type="ChEBI" id="CHEBI:29999"/>
        <dbReference type="ChEBI" id="CHEBI:30616"/>
        <dbReference type="ChEBI" id="CHEBI:83421"/>
        <dbReference type="ChEBI" id="CHEBI:456216"/>
        <dbReference type="EC" id="2.7.11.1"/>
    </reaction>
</comment>
<dbReference type="EC" id="2.7.11.1" evidence="2"/>